<dbReference type="PANTHER" id="PTHR24348:SF22">
    <property type="entry name" value="NON-SPECIFIC SERINE_THREONINE PROTEIN KINASE"/>
    <property type="match status" value="1"/>
</dbReference>
<feature type="compositionally biased region" description="Basic and acidic residues" evidence="5">
    <location>
        <begin position="299"/>
        <end position="309"/>
    </location>
</feature>
<dbReference type="EMBL" id="SNRW01000426">
    <property type="protein sequence ID" value="KAA6401208.1"/>
    <property type="molecule type" value="Genomic_DNA"/>
</dbReference>
<dbReference type="InterPro" id="IPR008271">
    <property type="entry name" value="Ser/Thr_kinase_AS"/>
</dbReference>
<dbReference type="InterPro" id="IPR011009">
    <property type="entry name" value="Kinase-like_dom_sf"/>
</dbReference>
<dbReference type="InterPro" id="IPR042470">
    <property type="entry name" value="RMI1_N_C_sf"/>
</dbReference>
<comment type="caution">
    <text evidence="7">The sequence shown here is derived from an EMBL/GenBank/DDBJ whole genome shotgun (WGS) entry which is preliminary data.</text>
</comment>
<feature type="region of interest" description="Disordered" evidence="5">
    <location>
        <begin position="1"/>
        <end position="29"/>
    </location>
</feature>
<dbReference type="GO" id="GO:0000407">
    <property type="term" value="C:phagophore assembly site"/>
    <property type="evidence" value="ECO:0007669"/>
    <property type="project" value="TreeGrafter"/>
</dbReference>
<reference evidence="7 8" key="1">
    <citation type="submission" date="2019-03" db="EMBL/GenBank/DDBJ databases">
        <title>Single cell metagenomics reveals metabolic interactions within the superorganism composed of flagellate Streblomastix strix and complex community of Bacteroidetes bacteria on its surface.</title>
        <authorList>
            <person name="Treitli S.C."/>
            <person name="Kolisko M."/>
            <person name="Husnik F."/>
            <person name="Keeling P."/>
            <person name="Hampl V."/>
        </authorList>
    </citation>
    <scope>NUCLEOTIDE SEQUENCE [LARGE SCALE GENOMIC DNA]</scope>
    <source>
        <strain evidence="7">ST1C</strain>
    </source>
</reference>
<keyword evidence="3 7" id="KW-0418">Kinase</keyword>
<feature type="compositionally biased region" description="Polar residues" evidence="5">
    <location>
        <begin position="386"/>
        <end position="432"/>
    </location>
</feature>
<dbReference type="InterPro" id="IPR000719">
    <property type="entry name" value="Prot_kinase_dom"/>
</dbReference>
<protein>
    <submittedName>
        <fullName evidence="7">Putative Serine/threonine-protein kinase SAPK1</fullName>
    </submittedName>
</protein>
<dbReference type="PROSITE" id="PS50011">
    <property type="entry name" value="PROTEIN_KINASE_DOM"/>
    <property type="match status" value="1"/>
</dbReference>
<keyword evidence="2" id="KW-0547">Nucleotide-binding</keyword>
<accession>A0A5J4X1M4</accession>
<dbReference type="GO" id="GO:0005776">
    <property type="term" value="C:autophagosome"/>
    <property type="evidence" value="ECO:0007669"/>
    <property type="project" value="TreeGrafter"/>
</dbReference>
<dbReference type="GO" id="GO:0000045">
    <property type="term" value="P:autophagosome assembly"/>
    <property type="evidence" value="ECO:0007669"/>
    <property type="project" value="TreeGrafter"/>
</dbReference>
<evidence type="ECO:0000256" key="1">
    <source>
        <dbReference type="ARBA" id="ARBA00022679"/>
    </source>
</evidence>
<dbReference type="Gene3D" id="1.10.510.10">
    <property type="entry name" value="Transferase(Phosphotransferase) domain 1"/>
    <property type="match status" value="1"/>
</dbReference>
<sequence length="751" mass="84147">MKKDIEIEEADEFDEAEEGEEEPIAEPDSQILPTLRREGWCISQVGFKLIVKDSKRIDINSIRETLFNSDLSSIAEKSVLREITKTAKKSTQIPGPFMMQVIQVRNICQATYSHSDSPYLLMVTLSDGFSEIKGIVSKQHIAGLDLESPGGLKIELKSVQLRNNILLLNPSCVRVLGGRVVGLDRSGEIIRAGDQKDKIRPLFEPFKIKPKEKTTVSSKNLMRFQSSSQDSQIQPQQEKDKIQPLQEKDKIQPPSEPIKKAEIQPVQTTPQIQTQQIYKPYEGSERPKTATPYQSKRGQRGDHQNETDQRGQNQNSFSSYVPGSSSSSSSYVPGSSSSSSSYVPGSSSSSSSSTSSSSYVPGLTQSSSSSASSILSIPSAPQSQSNSSYRPQTASASTSYQTNQSFTQSQSLNHRPQSQQMNEQDNSSNQWNGKRGRGRGGWRGGGHRGGRGHGSFGSVFLSYNFRENQIIATKIIPSKKFELGEWKSVDILWRVDQSCPFLLNYIRHYHQGSCIFIHTDFANMKKNPPIPLPSYIFRALFKQILVGLQIFHAAGLVHRDIKCDNILLHCPPGSGHVYAKISDFGFSNLETTLDPLKYFRGTLPYMAPEILRKPPERITQKVDIFALGITMIRLLTHKYPLNLTKIDEFRRKYQEINMIELPSEINDNLLHDLLTQMLEFNPNKRISVSDALKHPYFTSPEALADISPKQQELADDAKQKAILGIQIFTEFDMDPTLVLKKQVGSTFKLFL</sequence>
<dbReference type="InterPro" id="IPR013894">
    <property type="entry name" value="RMI1_OB"/>
</dbReference>
<evidence type="ECO:0000256" key="4">
    <source>
        <dbReference type="ARBA" id="ARBA00022840"/>
    </source>
</evidence>
<feature type="domain" description="Protein kinase" evidence="6">
    <location>
        <begin position="445"/>
        <end position="697"/>
    </location>
</feature>
<dbReference type="GO" id="GO:0010506">
    <property type="term" value="P:regulation of autophagy"/>
    <property type="evidence" value="ECO:0007669"/>
    <property type="project" value="InterPro"/>
</dbReference>
<dbReference type="Gene3D" id="2.40.50.770">
    <property type="entry name" value="RecQ-mediated genome instability protein Rmi1, C-terminal domain"/>
    <property type="match status" value="1"/>
</dbReference>
<feature type="compositionally biased region" description="Low complexity" evidence="5">
    <location>
        <begin position="318"/>
        <end position="385"/>
    </location>
</feature>
<evidence type="ECO:0000256" key="2">
    <source>
        <dbReference type="ARBA" id="ARBA00022741"/>
    </source>
</evidence>
<dbReference type="InterPro" id="IPR045269">
    <property type="entry name" value="Atg1-like"/>
</dbReference>
<feature type="compositionally biased region" description="Basic and acidic residues" evidence="5">
    <location>
        <begin position="237"/>
        <end position="262"/>
    </location>
</feature>
<evidence type="ECO:0000256" key="5">
    <source>
        <dbReference type="SAM" id="MobiDB-lite"/>
    </source>
</evidence>
<dbReference type="SMART" id="SM00220">
    <property type="entry name" value="S_TKc"/>
    <property type="match status" value="1"/>
</dbReference>
<feature type="compositionally biased region" description="Low complexity" evidence="5">
    <location>
        <begin position="225"/>
        <end position="236"/>
    </location>
</feature>
<dbReference type="GO" id="GO:0005829">
    <property type="term" value="C:cytosol"/>
    <property type="evidence" value="ECO:0007669"/>
    <property type="project" value="TreeGrafter"/>
</dbReference>
<dbReference type="Pfam" id="PF08585">
    <property type="entry name" value="RMI1_N_C"/>
    <property type="match status" value="1"/>
</dbReference>
<feature type="compositionally biased region" description="Basic residues" evidence="5">
    <location>
        <begin position="434"/>
        <end position="450"/>
    </location>
</feature>
<feature type="compositionally biased region" description="Acidic residues" evidence="5">
    <location>
        <begin position="1"/>
        <end position="25"/>
    </location>
</feature>
<evidence type="ECO:0000256" key="3">
    <source>
        <dbReference type="ARBA" id="ARBA00022777"/>
    </source>
</evidence>
<dbReference type="PROSITE" id="PS00108">
    <property type="entry name" value="PROTEIN_KINASE_ST"/>
    <property type="match status" value="1"/>
</dbReference>
<gene>
    <name evidence="7" type="ORF">EZS28_003269</name>
</gene>
<feature type="compositionally biased region" description="Low complexity" evidence="5">
    <location>
        <begin position="263"/>
        <end position="277"/>
    </location>
</feature>
<organism evidence="7 8">
    <name type="scientific">Streblomastix strix</name>
    <dbReference type="NCBI Taxonomy" id="222440"/>
    <lineage>
        <taxon>Eukaryota</taxon>
        <taxon>Metamonada</taxon>
        <taxon>Preaxostyla</taxon>
        <taxon>Oxymonadida</taxon>
        <taxon>Streblomastigidae</taxon>
        <taxon>Streblomastix</taxon>
    </lineage>
</organism>
<feature type="region of interest" description="Disordered" evidence="5">
    <location>
        <begin position="224"/>
        <end position="450"/>
    </location>
</feature>
<dbReference type="AlphaFoldDB" id="A0A5J4X1M4"/>
<dbReference type="PANTHER" id="PTHR24348">
    <property type="entry name" value="SERINE/THREONINE-PROTEIN KINASE UNC-51-RELATED"/>
    <property type="match status" value="1"/>
</dbReference>
<dbReference type="SMART" id="SM01161">
    <property type="entry name" value="DUF1767"/>
    <property type="match status" value="1"/>
</dbReference>
<dbReference type="SUPFAM" id="SSF56112">
    <property type="entry name" value="Protein kinase-like (PK-like)"/>
    <property type="match status" value="1"/>
</dbReference>
<proteinExistence type="predicted"/>
<dbReference type="GO" id="GO:0004674">
    <property type="term" value="F:protein serine/threonine kinase activity"/>
    <property type="evidence" value="ECO:0007669"/>
    <property type="project" value="InterPro"/>
</dbReference>
<name>A0A5J4X1M4_9EUKA</name>
<evidence type="ECO:0000313" key="7">
    <source>
        <dbReference type="EMBL" id="KAA6401208.1"/>
    </source>
</evidence>
<dbReference type="GO" id="GO:0016020">
    <property type="term" value="C:membrane"/>
    <property type="evidence" value="ECO:0007669"/>
    <property type="project" value="TreeGrafter"/>
</dbReference>
<dbReference type="Pfam" id="PF00069">
    <property type="entry name" value="Pkinase"/>
    <property type="match status" value="1"/>
</dbReference>
<dbReference type="Proteomes" id="UP000324800">
    <property type="component" value="Unassembled WGS sequence"/>
</dbReference>
<evidence type="ECO:0000313" key="8">
    <source>
        <dbReference type="Proteomes" id="UP000324800"/>
    </source>
</evidence>
<evidence type="ECO:0000259" key="6">
    <source>
        <dbReference type="PROSITE" id="PS50011"/>
    </source>
</evidence>
<dbReference type="GO" id="GO:0005524">
    <property type="term" value="F:ATP binding"/>
    <property type="evidence" value="ECO:0007669"/>
    <property type="project" value="UniProtKB-KW"/>
</dbReference>
<keyword evidence="1" id="KW-0808">Transferase</keyword>
<dbReference type="OrthoDB" id="341511at2759"/>
<keyword evidence="4" id="KW-0067">ATP-binding</keyword>